<keyword evidence="4" id="KW-1185">Reference proteome</keyword>
<evidence type="ECO:0000259" key="2">
    <source>
        <dbReference type="Pfam" id="PF06724"/>
    </source>
</evidence>
<comment type="caution">
    <text evidence="3">The sequence shown here is derived from an EMBL/GenBank/DDBJ whole genome shotgun (WGS) entry which is preliminary data.</text>
</comment>
<keyword evidence="1" id="KW-0472">Membrane</keyword>
<reference evidence="3 4" key="1">
    <citation type="submission" date="2018-08" db="EMBL/GenBank/DDBJ databases">
        <title>Henriciella mobilis sp. nov., isolated from seawater.</title>
        <authorList>
            <person name="Cheng H."/>
            <person name="Wu Y.-H."/>
            <person name="Xu X.-W."/>
            <person name="Guo L.-L."/>
        </authorList>
    </citation>
    <scope>NUCLEOTIDE SEQUENCE [LARGE SCALE GENOMIC DNA]</scope>
    <source>
        <strain evidence="3 4">JN25</strain>
    </source>
</reference>
<feature type="transmembrane region" description="Helical" evidence="1">
    <location>
        <begin position="59"/>
        <end position="78"/>
    </location>
</feature>
<feature type="transmembrane region" description="Helical" evidence="1">
    <location>
        <begin position="98"/>
        <end position="120"/>
    </location>
</feature>
<accession>A0A399R6X0</accession>
<feature type="domain" description="DUF1206" evidence="2">
    <location>
        <begin position="196"/>
        <end position="260"/>
    </location>
</feature>
<feature type="transmembrane region" description="Helical" evidence="1">
    <location>
        <begin position="237"/>
        <end position="255"/>
    </location>
</feature>
<proteinExistence type="predicted"/>
<feature type="transmembrane region" description="Helical" evidence="1">
    <location>
        <begin position="21"/>
        <end position="39"/>
    </location>
</feature>
<feature type="transmembrane region" description="Helical" evidence="1">
    <location>
        <begin position="188"/>
        <end position="217"/>
    </location>
</feature>
<dbReference type="EMBL" id="QWFX01000016">
    <property type="protein sequence ID" value="RIJ26404.1"/>
    <property type="molecule type" value="Genomic_DNA"/>
</dbReference>
<dbReference type="AlphaFoldDB" id="A0A399R6X0"/>
<keyword evidence="1" id="KW-1133">Transmembrane helix</keyword>
<evidence type="ECO:0000313" key="4">
    <source>
        <dbReference type="Proteomes" id="UP000266385"/>
    </source>
</evidence>
<keyword evidence="1" id="KW-0812">Transmembrane</keyword>
<dbReference type="RefSeq" id="WP_119377367.1">
    <property type="nucleotide sequence ID" value="NZ_QWFX01000016.1"/>
</dbReference>
<feature type="domain" description="DUF1206" evidence="2">
    <location>
        <begin position="18"/>
        <end position="85"/>
    </location>
</feature>
<sequence length="266" mass="28009">MADKAIPAPATEWIARTGLGARAFVYLAVAWLLALGAVGARPDDGASPGEAFRAIETQLGGRILLVALAAGLFLYALWRFQQAILDTDARGRDAKGMLARLGMMSSGASYLLVGIAAFAVTLGENDRGGSTGGKTAETARWLMEQPYGRWLVALGGITLMAIGCAQAWRASSGQWKRGLDLSGWAASLTGFIAFAIAGRGMLFLLVGLFLLLGGVTADESDIRGLAATLGWIRGQPFGFLLFLVSAAAIGMYCIYSGVQSLRYTFD</sequence>
<dbReference type="Proteomes" id="UP000266385">
    <property type="component" value="Unassembled WGS sequence"/>
</dbReference>
<gene>
    <name evidence="3" type="ORF">D1223_15575</name>
</gene>
<name>A0A399R6X0_9PROT</name>
<evidence type="ECO:0000313" key="3">
    <source>
        <dbReference type="EMBL" id="RIJ26404.1"/>
    </source>
</evidence>
<protein>
    <submittedName>
        <fullName evidence="3">DUF1206 domain-containing protein</fullName>
    </submittedName>
</protein>
<dbReference type="Pfam" id="PF06724">
    <property type="entry name" value="DUF1206"/>
    <property type="match status" value="3"/>
</dbReference>
<dbReference type="OrthoDB" id="5702018at2"/>
<feature type="domain" description="DUF1206" evidence="2">
    <location>
        <begin position="101"/>
        <end position="170"/>
    </location>
</feature>
<evidence type="ECO:0000256" key="1">
    <source>
        <dbReference type="SAM" id="Phobius"/>
    </source>
</evidence>
<feature type="transmembrane region" description="Helical" evidence="1">
    <location>
        <begin position="150"/>
        <end position="168"/>
    </location>
</feature>
<dbReference type="InterPro" id="IPR009597">
    <property type="entry name" value="DUF1206"/>
</dbReference>
<organism evidence="3 4">
    <name type="scientific">Henriciella mobilis</name>
    <dbReference type="NCBI Taxonomy" id="2305467"/>
    <lineage>
        <taxon>Bacteria</taxon>
        <taxon>Pseudomonadati</taxon>
        <taxon>Pseudomonadota</taxon>
        <taxon>Alphaproteobacteria</taxon>
        <taxon>Hyphomonadales</taxon>
        <taxon>Hyphomonadaceae</taxon>
        <taxon>Henriciella</taxon>
    </lineage>
</organism>